<protein>
    <submittedName>
        <fullName evidence="1">Uncharacterized protein</fullName>
    </submittedName>
</protein>
<keyword evidence="2" id="KW-1185">Reference proteome</keyword>
<name>K3WW05_GLOUD</name>
<dbReference type="InParanoid" id="K3WW05"/>
<sequence>MPPSSRRDILFLVLLLLCVVSLLLASIVIALLTFIRVHQQQLFLSIFFFRHRLEHHHVLHLLASLFRVHSGFDIRSHSRHALLRRFTQAFRRRLVRRVIAILLNKFNHDALLIWLLFLRILSILLEHNNVAFFRHLDHVLFRQFHRFNSVLLRRFLRRFVAFLLDPSYSRPSLAL</sequence>
<accession>K3WW05</accession>
<evidence type="ECO:0000313" key="2">
    <source>
        <dbReference type="Proteomes" id="UP000019132"/>
    </source>
</evidence>
<dbReference type="HOGENOM" id="CLU_1535549_0_0_1"/>
<evidence type="ECO:0000313" key="1">
    <source>
        <dbReference type="EnsemblProtists" id="PYU1_T009153"/>
    </source>
</evidence>
<dbReference type="VEuPathDB" id="FungiDB:PYU1_G009135"/>
<reference evidence="1" key="3">
    <citation type="submission" date="2015-02" db="UniProtKB">
        <authorList>
            <consortium name="EnsemblProtists"/>
        </authorList>
    </citation>
    <scope>IDENTIFICATION</scope>
    <source>
        <strain evidence="1">DAOM BR144</strain>
    </source>
</reference>
<proteinExistence type="predicted"/>
<dbReference type="EMBL" id="GL376632">
    <property type="status" value="NOT_ANNOTATED_CDS"/>
    <property type="molecule type" value="Genomic_DNA"/>
</dbReference>
<dbReference type="Proteomes" id="UP000019132">
    <property type="component" value="Unassembled WGS sequence"/>
</dbReference>
<reference evidence="2" key="1">
    <citation type="journal article" date="2010" name="Genome Biol.">
        <title>Genome sequence of the necrotrophic plant pathogen Pythium ultimum reveals original pathogenicity mechanisms and effector repertoire.</title>
        <authorList>
            <person name="Levesque C.A."/>
            <person name="Brouwer H."/>
            <person name="Cano L."/>
            <person name="Hamilton J.P."/>
            <person name="Holt C."/>
            <person name="Huitema E."/>
            <person name="Raffaele S."/>
            <person name="Robideau G.P."/>
            <person name="Thines M."/>
            <person name="Win J."/>
            <person name="Zerillo M.M."/>
            <person name="Beakes G.W."/>
            <person name="Boore J.L."/>
            <person name="Busam D."/>
            <person name="Dumas B."/>
            <person name="Ferriera S."/>
            <person name="Fuerstenberg S.I."/>
            <person name="Gachon C.M."/>
            <person name="Gaulin E."/>
            <person name="Govers F."/>
            <person name="Grenville-Briggs L."/>
            <person name="Horner N."/>
            <person name="Hostetler J."/>
            <person name="Jiang R.H."/>
            <person name="Johnson J."/>
            <person name="Krajaejun T."/>
            <person name="Lin H."/>
            <person name="Meijer H.J."/>
            <person name="Moore B."/>
            <person name="Morris P."/>
            <person name="Phuntmart V."/>
            <person name="Puiu D."/>
            <person name="Shetty J."/>
            <person name="Stajich J.E."/>
            <person name="Tripathy S."/>
            <person name="Wawra S."/>
            <person name="van West P."/>
            <person name="Whitty B.R."/>
            <person name="Coutinho P.M."/>
            <person name="Henrissat B."/>
            <person name="Martin F."/>
            <person name="Thomas P.D."/>
            <person name="Tyler B.M."/>
            <person name="De Vries R.P."/>
            <person name="Kamoun S."/>
            <person name="Yandell M."/>
            <person name="Tisserat N."/>
            <person name="Buell C.R."/>
        </authorList>
    </citation>
    <scope>NUCLEOTIDE SEQUENCE</scope>
    <source>
        <strain evidence="2">DAOM:BR144</strain>
    </source>
</reference>
<organism evidence="1 2">
    <name type="scientific">Globisporangium ultimum (strain ATCC 200006 / CBS 805.95 / DAOM BR144)</name>
    <name type="common">Pythium ultimum</name>
    <dbReference type="NCBI Taxonomy" id="431595"/>
    <lineage>
        <taxon>Eukaryota</taxon>
        <taxon>Sar</taxon>
        <taxon>Stramenopiles</taxon>
        <taxon>Oomycota</taxon>
        <taxon>Peronosporomycetes</taxon>
        <taxon>Pythiales</taxon>
        <taxon>Pythiaceae</taxon>
        <taxon>Globisporangium</taxon>
    </lineage>
</organism>
<dbReference type="EnsemblProtists" id="PYU1_T009153">
    <property type="protein sequence ID" value="PYU1_T009153"/>
    <property type="gene ID" value="PYU1_G009135"/>
</dbReference>
<dbReference type="AlphaFoldDB" id="K3WW05"/>
<reference evidence="2" key="2">
    <citation type="submission" date="2010-04" db="EMBL/GenBank/DDBJ databases">
        <authorList>
            <person name="Buell R."/>
            <person name="Hamilton J."/>
            <person name="Hostetler J."/>
        </authorList>
    </citation>
    <scope>NUCLEOTIDE SEQUENCE [LARGE SCALE GENOMIC DNA]</scope>
    <source>
        <strain evidence="2">DAOM:BR144</strain>
    </source>
</reference>